<dbReference type="SUPFAM" id="SSF48208">
    <property type="entry name" value="Six-hairpin glycosidases"/>
    <property type="match status" value="1"/>
</dbReference>
<dbReference type="SUPFAM" id="SSF52833">
    <property type="entry name" value="Thioredoxin-like"/>
    <property type="match status" value="1"/>
</dbReference>
<organism evidence="2 3">
    <name type="scientific">Marinihelvus fidelis</name>
    <dbReference type="NCBI Taxonomy" id="2613842"/>
    <lineage>
        <taxon>Bacteria</taxon>
        <taxon>Pseudomonadati</taxon>
        <taxon>Pseudomonadota</taxon>
        <taxon>Gammaproteobacteria</taxon>
        <taxon>Chromatiales</taxon>
        <taxon>Wenzhouxiangellaceae</taxon>
        <taxon>Marinihelvus</taxon>
    </lineage>
</organism>
<dbReference type="InterPro" id="IPR004879">
    <property type="entry name" value="Ssp411-like_TRX"/>
</dbReference>
<dbReference type="CDD" id="cd02955">
    <property type="entry name" value="SSP411"/>
    <property type="match status" value="1"/>
</dbReference>
<evidence type="ECO:0000313" key="3">
    <source>
        <dbReference type="Proteomes" id="UP000325372"/>
    </source>
</evidence>
<comment type="caution">
    <text evidence="2">The sequence shown here is derived from an EMBL/GenBank/DDBJ whole genome shotgun (WGS) entry which is preliminary data.</text>
</comment>
<dbReference type="InterPro" id="IPR008928">
    <property type="entry name" value="6-hairpin_glycosidase_sf"/>
</dbReference>
<dbReference type="EMBL" id="VYXP01000007">
    <property type="protein sequence ID" value="KAA9130473.1"/>
    <property type="molecule type" value="Genomic_DNA"/>
</dbReference>
<dbReference type="InterPro" id="IPR024705">
    <property type="entry name" value="Ssp411"/>
</dbReference>
<dbReference type="InterPro" id="IPR036249">
    <property type="entry name" value="Thioredoxin-like_sf"/>
</dbReference>
<dbReference type="PANTHER" id="PTHR42899">
    <property type="entry name" value="SPERMATOGENESIS-ASSOCIATED PROTEIN 20"/>
    <property type="match status" value="1"/>
</dbReference>
<dbReference type="Proteomes" id="UP000325372">
    <property type="component" value="Unassembled WGS sequence"/>
</dbReference>
<dbReference type="PANTHER" id="PTHR42899:SF1">
    <property type="entry name" value="SPERMATOGENESIS-ASSOCIATED PROTEIN 20"/>
    <property type="match status" value="1"/>
</dbReference>
<dbReference type="Gene3D" id="3.40.30.10">
    <property type="entry name" value="Glutaredoxin"/>
    <property type="match status" value="1"/>
</dbReference>
<dbReference type="AlphaFoldDB" id="A0A5N0T689"/>
<sequence>MTSRPRSRAVNRLRDSASLYLRQHADNPVAWWPWCDEAIAAARESSRPILLSVGYSACHWCHVMAHESFEDPDTAAVMNELFVNIKVDREERPDLDRLYQLSHQMLTGQGGGWPLTLFLAADSLAPFFAGTYFPPEPRHGMPPFTEVLRRARAWHDSKPDDVASIGQRLDAGLQAMQTQREPEDGVDDAALITAAAGHVTQRANREHGGFGGAPKFPQAPQLAMLPRLARLAGRPELAEFQHFTLDTMARGGLRDPLDGGFYRYCVDHDWTIPHFEKMLYDNAQLLPLYADAARRGDDDWLKTCAEGIVSWLRDDMSDDTGSFAASIDADADGEEGGFHTWTPAAARAELDDAQWRVAETVFGLDGPANFEGRAWHLTRRGGPEGDGPELDAAIKRLRRARARRVAPATDHKRLASWNALAAAGLARAAVSLGRTDWLDRADRAFAFIQEQMWDGETLHAVHANGAAYNAGTLDDYAFTLDAGLALLEGRWSDERLVFCQWLADTLLLRFFDNDGGGFWLTDERVDVPMQRLKVTQDDATPSAAAIATRALQLLGWLTAVPRYLAAADLALRAARPDILKYALGHASFVTALADAMAPPAIVSVTDDGTAAAAAMVVTARRHDAVHCFTRPGPGPSRASVCIGNHCLPPVSTAAELEEQLQNRD</sequence>
<feature type="domain" description="Spermatogenesis-associated protein 20-like TRX" evidence="1">
    <location>
        <begin position="11"/>
        <end position="169"/>
    </location>
</feature>
<dbReference type="PIRSF" id="PIRSF006402">
    <property type="entry name" value="UCP006402_thioredoxin"/>
    <property type="match status" value="1"/>
</dbReference>
<gene>
    <name evidence="2" type="ORF">F3N42_12315</name>
</gene>
<accession>A0A5N0T689</accession>
<evidence type="ECO:0000313" key="2">
    <source>
        <dbReference type="EMBL" id="KAA9130473.1"/>
    </source>
</evidence>
<dbReference type="GO" id="GO:0005975">
    <property type="term" value="P:carbohydrate metabolic process"/>
    <property type="evidence" value="ECO:0007669"/>
    <property type="project" value="InterPro"/>
</dbReference>
<name>A0A5N0T689_9GAMM</name>
<evidence type="ECO:0000259" key="1">
    <source>
        <dbReference type="Pfam" id="PF03190"/>
    </source>
</evidence>
<protein>
    <submittedName>
        <fullName evidence="2">Thioredoxin domain-containing protein</fullName>
    </submittedName>
</protein>
<keyword evidence="3" id="KW-1185">Reference proteome</keyword>
<proteinExistence type="predicted"/>
<dbReference type="Pfam" id="PF03190">
    <property type="entry name" value="Thioredox_DsbH"/>
    <property type="match status" value="1"/>
</dbReference>
<reference evidence="2 3" key="1">
    <citation type="submission" date="2019-09" db="EMBL/GenBank/DDBJ databases">
        <title>Wenzhouxiangella sp. Genome sequencing and assembly.</title>
        <authorList>
            <person name="Zhang R."/>
        </authorList>
    </citation>
    <scope>NUCLEOTIDE SEQUENCE [LARGE SCALE GENOMIC DNA]</scope>
    <source>
        <strain evidence="2 3">W260</strain>
    </source>
</reference>